<evidence type="ECO:0000256" key="11">
    <source>
        <dbReference type="ARBA" id="ARBA00023303"/>
    </source>
</evidence>
<feature type="transmembrane region" description="Helical" evidence="13">
    <location>
        <begin position="77"/>
        <end position="95"/>
    </location>
</feature>
<dbReference type="PANTHER" id="PTHR31462">
    <property type="entry name" value="ENDOSOMAL/LYSOSOMAL POTASSIUM CHANNEL TMEM175"/>
    <property type="match status" value="1"/>
</dbReference>
<feature type="transmembrane region" description="Helical" evidence="13">
    <location>
        <begin position="6"/>
        <end position="23"/>
    </location>
</feature>
<protein>
    <submittedName>
        <fullName evidence="14">Uncharacterized membrane protein</fullName>
    </submittedName>
</protein>
<keyword evidence="4" id="KW-0633">Potassium transport</keyword>
<evidence type="ECO:0000313" key="15">
    <source>
        <dbReference type="Proteomes" id="UP000199042"/>
    </source>
</evidence>
<organism evidence="14 15">
    <name type="scientific">Trichococcus collinsii</name>
    <dbReference type="NCBI Taxonomy" id="157076"/>
    <lineage>
        <taxon>Bacteria</taxon>
        <taxon>Bacillati</taxon>
        <taxon>Bacillota</taxon>
        <taxon>Bacilli</taxon>
        <taxon>Lactobacillales</taxon>
        <taxon>Carnobacteriaceae</taxon>
        <taxon>Trichococcus</taxon>
    </lineage>
</organism>
<comment type="catalytic activity">
    <reaction evidence="12">
        <text>K(+)(in) = K(+)(out)</text>
        <dbReference type="Rhea" id="RHEA:29463"/>
        <dbReference type="ChEBI" id="CHEBI:29103"/>
    </reaction>
</comment>
<evidence type="ECO:0000256" key="1">
    <source>
        <dbReference type="ARBA" id="ARBA00004141"/>
    </source>
</evidence>
<dbReference type="Pfam" id="PF06736">
    <property type="entry name" value="TMEM175"/>
    <property type="match status" value="1"/>
</dbReference>
<evidence type="ECO:0000313" key="14">
    <source>
        <dbReference type="EMBL" id="SEA45889.1"/>
    </source>
</evidence>
<dbReference type="PANTHER" id="PTHR31462:SF5">
    <property type="entry name" value="ENDOSOMAL_LYSOSOMAL PROTON CHANNEL TMEM175"/>
    <property type="match status" value="1"/>
</dbReference>
<gene>
    <name evidence="14" type="ORF">SAMN04488525_103130</name>
</gene>
<evidence type="ECO:0000256" key="4">
    <source>
        <dbReference type="ARBA" id="ARBA00022538"/>
    </source>
</evidence>
<sequence>MGKNRLEAFSDGVLAIIITIMVLELKIPEGQGIASLLLILPTFLSYILSFIYVGIYWNNHHHLLHTLQKVTGPVLWANHHLLFWLSLVPFASGWMGANPSATVPTALYGIVLLMASIAYNVLQKLIINTEGVSSTLKQAIGNDTKGKISMLAYMIASGLAIIQPWIAQALYVILALLWLIPDRRIERMLYSTEKDGKSRK</sequence>
<evidence type="ECO:0000256" key="10">
    <source>
        <dbReference type="ARBA" id="ARBA00023136"/>
    </source>
</evidence>
<keyword evidence="7" id="KW-0630">Potassium</keyword>
<evidence type="ECO:0000256" key="6">
    <source>
        <dbReference type="ARBA" id="ARBA00022826"/>
    </source>
</evidence>
<keyword evidence="3" id="KW-0813">Transport</keyword>
<keyword evidence="10 13" id="KW-0472">Membrane</keyword>
<accession>A0AB38A038</accession>
<dbReference type="AlphaFoldDB" id="A0AB38A038"/>
<evidence type="ECO:0000256" key="5">
    <source>
        <dbReference type="ARBA" id="ARBA00022692"/>
    </source>
</evidence>
<evidence type="ECO:0000256" key="2">
    <source>
        <dbReference type="ARBA" id="ARBA00006920"/>
    </source>
</evidence>
<keyword evidence="8 13" id="KW-1133">Transmembrane helix</keyword>
<dbReference type="EMBL" id="FNQH01000003">
    <property type="protein sequence ID" value="SEA45889.1"/>
    <property type="molecule type" value="Genomic_DNA"/>
</dbReference>
<keyword evidence="11" id="KW-0407">Ion channel</keyword>
<comment type="similarity">
    <text evidence="2">Belongs to the TMEM175 family.</text>
</comment>
<evidence type="ECO:0000256" key="8">
    <source>
        <dbReference type="ARBA" id="ARBA00022989"/>
    </source>
</evidence>
<evidence type="ECO:0000256" key="9">
    <source>
        <dbReference type="ARBA" id="ARBA00023065"/>
    </source>
</evidence>
<dbReference type="GO" id="GO:0015252">
    <property type="term" value="F:proton channel activity"/>
    <property type="evidence" value="ECO:0007669"/>
    <property type="project" value="InterPro"/>
</dbReference>
<keyword evidence="9" id="KW-0406">Ion transport</keyword>
<evidence type="ECO:0000256" key="3">
    <source>
        <dbReference type="ARBA" id="ARBA00022448"/>
    </source>
</evidence>
<dbReference type="RefSeq" id="WP_086985621.1">
    <property type="nucleotide sequence ID" value="NZ_FJNA01000001.1"/>
</dbReference>
<reference evidence="14 15" key="1">
    <citation type="submission" date="2016-10" db="EMBL/GenBank/DDBJ databases">
        <authorList>
            <person name="Varghese N."/>
            <person name="Submissions S."/>
        </authorList>
    </citation>
    <scope>NUCLEOTIDE SEQUENCE [LARGE SCALE GENOMIC DNA]</scope>
    <source>
        <strain evidence="14 15">DSM 14526</strain>
    </source>
</reference>
<dbReference type="GO" id="GO:0005267">
    <property type="term" value="F:potassium channel activity"/>
    <property type="evidence" value="ECO:0007669"/>
    <property type="project" value="UniProtKB-KW"/>
</dbReference>
<keyword evidence="15" id="KW-1185">Reference proteome</keyword>
<comment type="subcellular location">
    <subcellularLocation>
        <location evidence="1">Membrane</location>
        <topology evidence="1">Multi-pass membrane protein</topology>
    </subcellularLocation>
</comment>
<dbReference type="InterPro" id="IPR010617">
    <property type="entry name" value="TMEM175-like"/>
</dbReference>
<feature type="transmembrane region" description="Helical" evidence="13">
    <location>
        <begin position="35"/>
        <end position="57"/>
    </location>
</feature>
<evidence type="ECO:0000256" key="13">
    <source>
        <dbReference type="SAM" id="Phobius"/>
    </source>
</evidence>
<dbReference type="Proteomes" id="UP000199042">
    <property type="component" value="Unassembled WGS sequence"/>
</dbReference>
<dbReference type="GO" id="GO:0016020">
    <property type="term" value="C:membrane"/>
    <property type="evidence" value="ECO:0007669"/>
    <property type="project" value="UniProtKB-SubCell"/>
</dbReference>
<feature type="transmembrane region" description="Helical" evidence="13">
    <location>
        <begin position="151"/>
        <end position="180"/>
    </location>
</feature>
<evidence type="ECO:0000256" key="7">
    <source>
        <dbReference type="ARBA" id="ARBA00022958"/>
    </source>
</evidence>
<feature type="transmembrane region" description="Helical" evidence="13">
    <location>
        <begin position="107"/>
        <end position="127"/>
    </location>
</feature>
<keyword evidence="6" id="KW-0631">Potassium channel</keyword>
<evidence type="ECO:0000256" key="12">
    <source>
        <dbReference type="ARBA" id="ARBA00034430"/>
    </source>
</evidence>
<name>A0AB38A038_9LACT</name>
<proteinExistence type="inferred from homology"/>
<keyword evidence="5 13" id="KW-0812">Transmembrane</keyword>
<comment type="caution">
    <text evidence="14">The sequence shown here is derived from an EMBL/GenBank/DDBJ whole genome shotgun (WGS) entry which is preliminary data.</text>
</comment>